<accession>A0ABP6UKG0</accession>
<dbReference type="Proteomes" id="UP001500459">
    <property type="component" value="Unassembled WGS sequence"/>
</dbReference>
<protein>
    <submittedName>
        <fullName evidence="1">Uncharacterized protein</fullName>
    </submittedName>
</protein>
<comment type="caution">
    <text evidence="1">The sequence shown here is derived from an EMBL/GenBank/DDBJ whole genome shotgun (WGS) entry which is preliminary data.</text>
</comment>
<organism evidence="1 2">
    <name type="scientific">Aquimarina addita</name>
    <dbReference type="NCBI Taxonomy" id="870485"/>
    <lineage>
        <taxon>Bacteria</taxon>
        <taxon>Pseudomonadati</taxon>
        <taxon>Bacteroidota</taxon>
        <taxon>Flavobacteriia</taxon>
        <taxon>Flavobacteriales</taxon>
        <taxon>Flavobacteriaceae</taxon>
        <taxon>Aquimarina</taxon>
    </lineage>
</organism>
<dbReference type="EMBL" id="BAABCW010000006">
    <property type="protein sequence ID" value="GAA3508328.1"/>
    <property type="molecule type" value="Genomic_DNA"/>
</dbReference>
<evidence type="ECO:0000313" key="1">
    <source>
        <dbReference type="EMBL" id="GAA3508328.1"/>
    </source>
</evidence>
<keyword evidence="2" id="KW-1185">Reference proteome</keyword>
<reference evidence="2" key="1">
    <citation type="journal article" date="2019" name="Int. J. Syst. Evol. Microbiol.">
        <title>The Global Catalogue of Microorganisms (GCM) 10K type strain sequencing project: providing services to taxonomists for standard genome sequencing and annotation.</title>
        <authorList>
            <consortium name="The Broad Institute Genomics Platform"/>
            <consortium name="The Broad Institute Genome Sequencing Center for Infectious Disease"/>
            <person name="Wu L."/>
            <person name="Ma J."/>
        </authorList>
    </citation>
    <scope>NUCLEOTIDE SEQUENCE [LARGE SCALE GENOMIC DNA]</scope>
    <source>
        <strain evidence="2">JCM 17106</strain>
    </source>
</reference>
<gene>
    <name evidence="1" type="ORF">GCM10022393_19140</name>
</gene>
<name>A0ABP6UKG0_9FLAO</name>
<proteinExistence type="predicted"/>
<sequence>MATVKNFDTIALSSDTIHNPYFSNMDMDYVYKATIEIYGNRISGIFVVKKLGEKQHRIVCTSQFGSTFFNIEFIDGGHIIHSIAPELNKKMILDILLQDLSLLIKEEDTPEEGYTNDHFYVLKNQVEKRSNFYFYRKSDTLLQKIMHTSKVKEKFEIQFEAISEAKVAEKVTITHQGIKLAILLNRLKN</sequence>
<evidence type="ECO:0000313" key="2">
    <source>
        <dbReference type="Proteomes" id="UP001500459"/>
    </source>
</evidence>